<protein>
    <submittedName>
        <fullName evidence="1">Uncharacterized protein</fullName>
    </submittedName>
</protein>
<dbReference type="AlphaFoldDB" id="A0A0K2VAN1"/>
<accession>A0A0K2VAN1</accession>
<organism evidence="1">
    <name type="scientific">Lepeophtheirus salmonis</name>
    <name type="common">Salmon louse</name>
    <name type="synonym">Caligus salmonis</name>
    <dbReference type="NCBI Taxonomy" id="72036"/>
    <lineage>
        <taxon>Eukaryota</taxon>
        <taxon>Metazoa</taxon>
        <taxon>Ecdysozoa</taxon>
        <taxon>Arthropoda</taxon>
        <taxon>Crustacea</taxon>
        <taxon>Multicrustacea</taxon>
        <taxon>Hexanauplia</taxon>
        <taxon>Copepoda</taxon>
        <taxon>Siphonostomatoida</taxon>
        <taxon>Caligidae</taxon>
        <taxon>Lepeophtheirus</taxon>
    </lineage>
</organism>
<evidence type="ECO:0000313" key="1">
    <source>
        <dbReference type="EMBL" id="CDW47554.1"/>
    </source>
</evidence>
<reference evidence="1" key="1">
    <citation type="submission" date="2014-05" db="EMBL/GenBank/DDBJ databases">
        <authorList>
            <person name="Chronopoulou M."/>
        </authorList>
    </citation>
    <scope>NUCLEOTIDE SEQUENCE</scope>
    <source>
        <tissue evidence="1">Whole organism</tissue>
    </source>
</reference>
<name>A0A0K2VAN1_LEPSM</name>
<sequence>MSCRYLNCVTRPLLRKGTGRKSPKISC</sequence>
<dbReference type="EMBL" id="HACA01030193">
    <property type="protein sequence ID" value="CDW47554.1"/>
    <property type="molecule type" value="Transcribed_RNA"/>
</dbReference>
<proteinExistence type="predicted"/>